<dbReference type="Pfam" id="PF02623">
    <property type="entry name" value="FliW"/>
    <property type="match status" value="1"/>
</dbReference>
<reference evidence="6 7" key="1">
    <citation type="journal article" date="2017" name="Genome Announc.">
        <title>Draft Genome Sequence of Romboutsia maritimum sp. nov. Strain CCRI-22766(T), Isolated from Coastal Estuarine Mud.</title>
        <authorList>
            <person name="Maheux A.F."/>
            <person name="Boudreau D.K."/>
            <person name="Berube E."/>
            <person name="Boissinot M."/>
            <person name="Raymond F."/>
            <person name="Brodeur S."/>
            <person name="Corbeil J."/>
            <person name="Brightwell G."/>
            <person name="Broda D."/>
            <person name="Omar R.F."/>
            <person name="Bergeron M.G."/>
        </authorList>
    </citation>
    <scope>NUCLEOTIDE SEQUENCE [LARGE SCALE GENOMIC DNA]</scope>
    <source>
        <strain evidence="6 7">CCRI-22766</strain>
    </source>
</reference>
<comment type="subunit">
    <text evidence="5">Interacts with translational regulator CsrA and flagellin(s).</text>
</comment>
<gene>
    <name evidence="5" type="primary">fliW</name>
    <name evidence="6" type="ORF">CHF27_002360</name>
</gene>
<evidence type="ECO:0000256" key="5">
    <source>
        <dbReference type="HAMAP-Rule" id="MF_01185"/>
    </source>
</evidence>
<keyword evidence="4 5" id="KW-0143">Chaperone</keyword>
<protein>
    <recommendedName>
        <fullName evidence="5">Flagellar assembly factor FliW</fullName>
    </recommendedName>
</protein>
<evidence type="ECO:0000313" key="6">
    <source>
        <dbReference type="EMBL" id="RDY24502.1"/>
    </source>
</evidence>
<dbReference type="InterPro" id="IPR024046">
    <property type="entry name" value="Flagellar_assmbl_FliW_dom_sf"/>
</dbReference>
<dbReference type="PANTHER" id="PTHR39190:SF1">
    <property type="entry name" value="FLAGELLAR ASSEMBLY FACTOR FLIW"/>
    <property type="match status" value="1"/>
</dbReference>
<comment type="subcellular location">
    <subcellularLocation>
        <location evidence="5">Cytoplasm</location>
    </subcellularLocation>
</comment>
<evidence type="ECO:0000256" key="4">
    <source>
        <dbReference type="ARBA" id="ARBA00023186"/>
    </source>
</evidence>
<organism evidence="6 7">
    <name type="scientific">Romboutsia maritimum</name>
    <dbReference type="NCBI Taxonomy" id="2020948"/>
    <lineage>
        <taxon>Bacteria</taxon>
        <taxon>Bacillati</taxon>
        <taxon>Bacillota</taxon>
        <taxon>Clostridia</taxon>
        <taxon>Peptostreptococcales</taxon>
        <taxon>Peptostreptococcaceae</taxon>
        <taxon>Romboutsia</taxon>
    </lineage>
</organism>
<dbReference type="AlphaFoldDB" id="A0A371IVJ2"/>
<dbReference type="EMBL" id="NOJZ02000002">
    <property type="protein sequence ID" value="RDY24502.1"/>
    <property type="molecule type" value="Genomic_DNA"/>
</dbReference>
<dbReference type="GO" id="GO:0005737">
    <property type="term" value="C:cytoplasm"/>
    <property type="evidence" value="ECO:0007669"/>
    <property type="project" value="UniProtKB-SubCell"/>
</dbReference>
<dbReference type="OrthoDB" id="9801235at2"/>
<keyword evidence="6" id="KW-0966">Cell projection</keyword>
<dbReference type="NCBIfam" id="NF009793">
    <property type="entry name" value="PRK13285.1-1"/>
    <property type="match status" value="1"/>
</dbReference>
<keyword evidence="1 5" id="KW-0963">Cytoplasm</keyword>
<evidence type="ECO:0000313" key="7">
    <source>
        <dbReference type="Proteomes" id="UP000243494"/>
    </source>
</evidence>
<comment type="function">
    <text evidence="5">Acts as an anti-CsrA protein, binds CsrA and prevents it from repressing translation of its target genes, one of which is flagellin. Binds to flagellin and participates in the assembly of the flagellum.</text>
</comment>
<dbReference type="GO" id="GO:0006417">
    <property type="term" value="P:regulation of translation"/>
    <property type="evidence" value="ECO:0007669"/>
    <property type="project" value="UniProtKB-KW"/>
</dbReference>
<keyword evidence="6" id="KW-0282">Flagellum</keyword>
<comment type="caution">
    <text evidence="6">The sequence shown here is derived from an EMBL/GenBank/DDBJ whole genome shotgun (WGS) entry which is preliminary data.</text>
</comment>
<keyword evidence="6" id="KW-0969">Cilium</keyword>
<dbReference type="SUPFAM" id="SSF141457">
    <property type="entry name" value="BH3618-like"/>
    <property type="match status" value="1"/>
</dbReference>
<dbReference type="HAMAP" id="MF_01185">
    <property type="entry name" value="FliW"/>
    <property type="match status" value="1"/>
</dbReference>
<evidence type="ECO:0000256" key="3">
    <source>
        <dbReference type="ARBA" id="ARBA00022845"/>
    </source>
</evidence>
<keyword evidence="3 5" id="KW-0810">Translation regulation</keyword>
<evidence type="ECO:0000256" key="2">
    <source>
        <dbReference type="ARBA" id="ARBA00022795"/>
    </source>
</evidence>
<accession>A0A371IVJ2</accession>
<name>A0A371IVJ2_9FIRM</name>
<proteinExistence type="inferred from homology"/>
<sequence>MEVIFEKGIPGFENLKKFSICTLEENPKFKLINSIEDENIGFVAITPFDIKNDYEIDLNEETIKELDIKSPKDTLVLSLITLGKTLNKSTVNLKAPIIINIKNNKGKQIILQDDNYDIKYPLTGSEENASNY</sequence>
<keyword evidence="7" id="KW-1185">Reference proteome</keyword>
<dbReference type="Gene3D" id="2.30.290.10">
    <property type="entry name" value="BH3618-like"/>
    <property type="match status" value="1"/>
</dbReference>
<dbReference type="InterPro" id="IPR003775">
    <property type="entry name" value="Flagellar_assembly_factor_FliW"/>
</dbReference>
<dbReference type="PANTHER" id="PTHR39190">
    <property type="entry name" value="FLAGELLAR ASSEMBLY FACTOR FLIW"/>
    <property type="match status" value="1"/>
</dbReference>
<dbReference type="Proteomes" id="UP000243494">
    <property type="component" value="Unassembled WGS sequence"/>
</dbReference>
<evidence type="ECO:0000256" key="1">
    <source>
        <dbReference type="ARBA" id="ARBA00022490"/>
    </source>
</evidence>
<dbReference type="GO" id="GO:0044780">
    <property type="term" value="P:bacterial-type flagellum assembly"/>
    <property type="evidence" value="ECO:0007669"/>
    <property type="project" value="UniProtKB-UniRule"/>
</dbReference>
<dbReference type="RefSeq" id="WP_095405888.1">
    <property type="nucleotide sequence ID" value="NZ_NOJZ02000002.1"/>
</dbReference>
<keyword evidence="2 5" id="KW-1005">Bacterial flagellum biogenesis</keyword>
<comment type="similarity">
    <text evidence="5">Belongs to the FliW family.</text>
</comment>